<dbReference type="Pfam" id="PF04055">
    <property type="entry name" value="Radical_SAM"/>
    <property type="match status" value="1"/>
</dbReference>
<evidence type="ECO:0000256" key="4">
    <source>
        <dbReference type="ARBA" id="ARBA00023014"/>
    </source>
</evidence>
<dbReference type="EMBL" id="BOPZ01000020">
    <property type="protein sequence ID" value="GIM29639.1"/>
    <property type="molecule type" value="Genomic_DNA"/>
</dbReference>
<gene>
    <name evidence="6" type="ORF">CPJCM30710_23050</name>
</gene>
<dbReference type="PANTHER" id="PTHR43524">
    <property type="entry name" value="RADICAL SAM SUPERFAMILY PROTEIN"/>
    <property type="match status" value="1"/>
</dbReference>
<dbReference type="CDD" id="cd01335">
    <property type="entry name" value="Radical_SAM"/>
    <property type="match status" value="1"/>
</dbReference>
<comment type="caution">
    <text evidence="6">The sequence shown here is derived from an EMBL/GenBank/DDBJ whole genome shotgun (WGS) entry which is preliminary data.</text>
</comment>
<dbReference type="GO" id="GO:0051536">
    <property type="term" value="F:iron-sulfur cluster binding"/>
    <property type="evidence" value="ECO:0007669"/>
    <property type="project" value="UniProtKB-KW"/>
</dbReference>
<protein>
    <submittedName>
        <fullName evidence="6">Radical SAM protein</fullName>
    </submittedName>
</protein>
<sequence length="364" mass="41950">MKIIESMHKNIKKAVVATIYEVIEHNPEKNINRIFSLARMLAKDDDSKKSIEEIEKYYNEVPSIKQFLQEVLTNTNKAFMKKLFENFFINAIWDGTLKRKKWLEKEDTKIPFVLLISPSIKCNLRYIGCYEVDYDKSKELSYEDIDKVVGQARDLGIYFIMVLGAEPFSVNYMWEIYEKYSDIEFMTFTNGTLITKEVADKIVKLGNIIPMLYLDGFEKETDSKGGSGTFLKVMKGMDFLKDRGVFFGVSSVVSRSNVEKVTSDEFIEMLINKGARVGWYFMYMPVGSKSNIELMLTPSQRIELSRRIKTIRMSKPYVSIDFFNDAPYVGGCIDGEYYCIKSKGDVESCIFAHIAVDNGELPPR</sequence>
<evidence type="ECO:0000256" key="2">
    <source>
        <dbReference type="ARBA" id="ARBA00022723"/>
    </source>
</evidence>
<keyword evidence="7" id="KW-1185">Reference proteome</keyword>
<keyword evidence="4" id="KW-0411">Iron-sulfur</keyword>
<dbReference type="InterPro" id="IPR058240">
    <property type="entry name" value="rSAM_sf"/>
</dbReference>
<proteinExistence type="predicted"/>
<feature type="domain" description="Radical SAM core" evidence="5">
    <location>
        <begin position="108"/>
        <end position="321"/>
    </location>
</feature>
<evidence type="ECO:0000313" key="6">
    <source>
        <dbReference type="EMBL" id="GIM29639.1"/>
    </source>
</evidence>
<keyword evidence="2" id="KW-0479">Metal-binding</keyword>
<dbReference type="GO" id="GO:0046872">
    <property type="term" value="F:metal ion binding"/>
    <property type="evidence" value="ECO:0007669"/>
    <property type="project" value="UniProtKB-KW"/>
</dbReference>
<dbReference type="Gene3D" id="3.20.20.70">
    <property type="entry name" value="Aldolase class I"/>
    <property type="match status" value="1"/>
</dbReference>
<dbReference type="AlphaFoldDB" id="A0A919VEX2"/>
<dbReference type="SUPFAM" id="SSF102114">
    <property type="entry name" value="Radical SAM enzymes"/>
    <property type="match status" value="1"/>
</dbReference>
<dbReference type="PROSITE" id="PS51918">
    <property type="entry name" value="RADICAL_SAM"/>
    <property type="match status" value="1"/>
</dbReference>
<reference evidence="6" key="1">
    <citation type="submission" date="2021-03" db="EMBL/GenBank/DDBJ databases">
        <title>Taxonomic study of Clostridium polyendosporum from meadow-gley soil under rice.</title>
        <authorList>
            <person name="Kobayashi H."/>
            <person name="Tanizawa Y."/>
            <person name="Yagura M."/>
        </authorList>
    </citation>
    <scope>NUCLEOTIDE SEQUENCE</scope>
    <source>
        <strain evidence="6">JCM 30710</strain>
    </source>
</reference>
<organism evidence="6 7">
    <name type="scientific">Clostridium polyendosporum</name>
    <dbReference type="NCBI Taxonomy" id="69208"/>
    <lineage>
        <taxon>Bacteria</taxon>
        <taxon>Bacillati</taxon>
        <taxon>Bacillota</taxon>
        <taxon>Clostridia</taxon>
        <taxon>Eubacteriales</taxon>
        <taxon>Clostridiaceae</taxon>
        <taxon>Clostridium</taxon>
    </lineage>
</organism>
<keyword evidence="1" id="KW-0949">S-adenosyl-L-methionine</keyword>
<dbReference type="RefSeq" id="WP_212904332.1">
    <property type="nucleotide sequence ID" value="NZ_BOPZ01000020.1"/>
</dbReference>
<evidence type="ECO:0000259" key="5">
    <source>
        <dbReference type="PROSITE" id="PS51918"/>
    </source>
</evidence>
<evidence type="ECO:0000256" key="1">
    <source>
        <dbReference type="ARBA" id="ARBA00022691"/>
    </source>
</evidence>
<dbReference type="PANTHER" id="PTHR43524:SF1">
    <property type="entry name" value="RADICAL SAM SUPERFAMILY PROTEIN"/>
    <property type="match status" value="1"/>
</dbReference>
<keyword evidence="3" id="KW-0408">Iron</keyword>
<evidence type="ECO:0000256" key="3">
    <source>
        <dbReference type="ARBA" id="ARBA00023004"/>
    </source>
</evidence>
<dbReference type="Proteomes" id="UP000679179">
    <property type="component" value="Unassembled WGS sequence"/>
</dbReference>
<dbReference type="InterPro" id="IPR013785">
    <property type="entry name" value="Aldolase_TIM"/>
</dbReference>
<name>A0A919VEX2_9CLOT</name>
<dbReference type="InterPro" id="IPR007197">
    <property type="entry name" value="rSAM"/>
</dbReference>
<accession>A0A919VEX2</accession>
<evidence type="ECO:0000313" key="7">
    <source>
        <dbReference type="Proteomes" id="UP000679179"/>
    </source>
</evidence>
<dbReference type="GO" id="GO:0003824">
    <property type="term" value="F:catalytic activity"/>
    <property type="evidence" value="ECO:0007669"/>
    <property type="project" value="InterPro"/>
</dbReference>